<reference evidence="8 9" key="1">
    <citation type="submission" date="2019-03" db="EMBL/GenBank/DDBJ databases">
        <title>Single cell metagenomics reveals metabolic interactions within the superorganism composed of flagellate Streblomastix strix and complex community of Bacteroidetes bacteria on its surface.</title>
        <authorList>
            <person name="Treitli S.C."/>
            <person name="Kolisko M."/>
            <person name="Husnik F."/>
            <person name="Keeling P."/>
            <person name="Hampl V."/>
        </authorList>
    </citation>
    <scope>NUCLEOTIDE SEQUENCE [LARGE SCALE GENOMIC DNA]</scope>
    <source>
        <strain evidence="8">ST1C</strain>
    </source>
</reference>
<sequence length="81" mass="9542">MFVACIYTFQQVIDYLTGSRSNAPFTIIDTRWPYEYVGGHIVTALNIYTQEAVQKHFFEPLLNLHNHLLIFFHCEFSTRRG</sequence>
<dbReference type="GO" id="GO:0010971">
    <property type="term" value="P:positive regulation of G2/M transition of mitotic cell cycle"/>
    <property type="evidence" value="ECO:0007669"/>
    <property type="project" value="TreeGrafter"/>
</dbReference>
<dbReference type="InterPro" id="IPR001763">
    <property type="entry name" value="Rhodanese-like_dom"/>
</dbReference>
<name>A0A5J4V1Z8_9EUKA</name>
<dbReference type="GO" id="GO:0005634">
    <property type="term" value="C:nucleus"/>
    <property type="evidence" value="ECO:0007669"/>
    <property type="project" value="TreeGrafter"/>
</dbReference>
<dbReference type="GO" id="GO:0005737">
    <property type="term" value="C:cytoplasm"/>
    <property type="evidence" value="ECO:0007669"/>
    <property type="project" value="TreeGrafter"/>
</dbReference>
<comment type="similarity">
    <text evidence="1">Belongs to the MPI phosphatase family.</text>
</comment>
<dbReference type="EMBL" id="SNRW01010328">
    <property type="protein sequence ID" value="KAA6376728.1"/>
    <property type="molecule type" value="Genomic_DNA"/>
</dbReference>
<keyword evidence="3" id="KW-0132">Cell division</keyword>
<dbReference type="GO" id="GO:0004725">
    <property type="term" value="F:protein tyrosine phosphatase activity"/>
    <property type="evidence" value="ECO:0007669"/>
    <property type="project" value="UniProtKB-EC"/>
</dbReference>
<dbReference type="AlphaFoldDB" id="A0A5J4V1Z8"/>
<dbReference type="InterPro" id="IPR036873">
    <property type="entry name" value="Rhodanese-like_dom_sf"/>
</dbReference>
<dbReference type="OrthoDB" id="26523at2759"/>
<dbReference type="EC" id="3.1.3.48" evidence="2"/>
<comment type="caution">
    <text evidence="8">The sequence shown here is derived from an EMBL/GenBank/DDBJ whole genome shotgun (WGS) entry which is preliminary data.</text>
</comment>
<dbReference type="PANTHER" id="PTHR10828">
    <property type="entry name" value="M-PHASE INDUCER PHOSPHATASE DUAL SPECIFICITY PHOSPHATASE CDC25"/>
    <property type="match status" value="1"/>
</dbReference>
<evidence type="ECO:0000256" key="5">
    <source>
        <dbReference type="ARBA" id="ARBA00022912"/>
    </source>
</evidence>
<feature type="domain" description="Rhodanese" evidence="7">
    <location>
        <begin position="21"/>
        <end position="81"/>
    </location>
</feature>
<dbReference type="GO" id="GO:0000086">
    <property type="term" value="P:G2/M transition of mitotic cell cycle"/>
    <property type="evidence" value="ECO:0007669"/>
    <property type="project" value="TreeGrafter"/>
</dbReference>
<evidence type="ECO:0000313" key="8">
    <source>
        <dbReference type="EMBL" id="KAA6376728.1"/>
    </source>
</evidence>
<protein>
    <recommendedName>
        <fullName evidence="2">protein-tyrosine-phosphatase</fullName>
        <ecNumber evidence="2">3.1.3.48</ecNumber>
    </recommendedName>
</protein>
<dbReference type="InterPro" id="IPR000751">
    <property type="entry name" value="MPI_Phosphatase"/>
</dbReference>
<evidence type="ECO:0000313" key="9">
    <source>
        <dbReference type="Proteomes" id="UP000324800"/>
    </source>
</evidence>
<evidence type="ECO:0000256" key="4">
    <source>
        <dbReference type="ARBA" id="ARBA00022801"/>
    </source>
</evidence>
<dbReference type="PROSITE" id="PS50206">
    <property type="entry name" value="RHODANESE_3"/>
    <property type="match status" value="1"/>
</dbReference>
<dbReference type="Gene3D" id="3.40.250.10">
    <property type="entry name" value="Rhodanese-like domain"/>
    <property type="match status" value="1"/>
</dbReference>
<dbReference type="SUPFAM" id="SSF52821">
    <property type="entry name" value="Rhodanese/Cell cycle control phosphatase"/>
    <property type="match status" value="1"/>
</dbReference>
<dbReference type="Pfam" id="PF00581">
    <property type="entry name" value="Rhodanese"/>
    <property type="match status" value="1"/>
</dbReference>
<evidence type="ECO:0000256" key="6">
    <source>
        <dbReference type="ARBA" id="ARBA00023306"/>
    </source>
</evidence>
<dbReference type="PRINTS" id="PR00716">
    <property type="entry name" value="MPIPHPHTASE"/>
</dbReference>
<keyword evidence="4" id="KW-0378">Hydrolase</keyword>
<dbReference type="GO" id="GO:0051301">
    <property type="term" value="P:cell division"/>
    <property type="evidence" value="ECO:0007669"/>
    <property type="project" value="UniProtKB-KW"/>
</dbReference>
<keyword evidence="5" id="KW-0904">Protein phosphatase</keyword>
<gene>
    <name evidence="8" type="ORF">EZS28_027746</name>
</gene>
<proteinExistence type="inferred from homology"/>
<evidence type="ECO:0000256" key="3">
    <source>
        <dbReference type="ARBA" id="ARBA00022618"/>
    </source>
</evidence>
<evidence type="ECO:0000259" key="7">
    <source>
        <dbReference type="PROSITE" id="PS50206"/>
    </source>
</evidence>
<keyword evidence="6" id="KW-0131">Cell cycle</keyword>
<dbReference type="Proteomes" id="UP000324800">
    <property type="component" value="Unassembled WGS sequence"/>
</dbReference>
<evidence type="ECO:0000256" key="1">
    <source>
        <dbReference type="ARBA" id="ARBA00011065"/>
    </source>
</evidence>
<organism evidence="8 9">
    <name type="scientific">Streblomastix strix</name>
    <dbReference type="NCBI Taxonomy" id="222440"/>
    <lineage>
        <taxon>Eukaryota</taxon>
        <taxon>Metamonada</taxon>
        <taxon>Preaxostyla</taxon>
        <taxon>Oxymonadida</taxon>
        <taxon>Streblomastigidae</taxon>
        <taxon>Streblomastix</taxon>
    </lineage>
</organism>
<evidence type="ECO:0000256" key="2">
    <source>
        <dbReference type="ARBA" id="ARBA00013064"/>
    </source>
</evidence>
<dbReference type="PANTHER" id="PTHR10828:SF17">
    <property type="entry name" value="PROTEIN-TYROSINE-PHOSPHATASE"/>
    <property type="match status" value="1"/>
</dbReference>
<accession>A0A5J4V1Z8</accession>
<dbReference type="GO" id="GO:0110032">
    <property type="term" value="P:positive regulation of G2/MI transition of meiotic cell cycle"/>
    <property type="evidence" value="ECO:0007669"/>
    <property type="project" value="TreeGrafter"/>
</dbReference>